<dbReference type="RefSeq" id="WP_069445053.1">
    <property type="nucleotide sequence ID" value="NZ_LPWE01000012.1"/>
</dbReference>
<organism evidence="1 2">
    <name type="scientific">Methyloceanibacter stevinii</name>
    <dbReference type="NCBI Taxonomy" id="1774970"/>
    <lineage>
        <taxon>Bacteria</taxon>
        <taxon>Pseudomonadati</taxon>
        <taxon>Pseudomonadota</taxon>
        <taxon>Alphaproteobacteria</taxon>
        <taxon>Hyphomicrobiales</taxon>
        <taxon>Hyphomicrobiaceae</taxon>
        <taxon>Methyloceanibacter</taxon>
    </lineage>
</organism>
<sequence length="112" mass="11833">MRQLVPVFLVGFVIVAALGFYYQISAGKESDLTSARRQLALNADVASLKLSADVLASSADWQGELARSMPLSATREGRVVLLSDAEGSIQARVPIGSDYQGNLLTVLGPGQP</sequence>
<comment type="caution">
    <text evidence="1">The sequence shown here is derived from an EMBL/GenBank/DDBJ whole genome shotgun (WGS) entry which is preliminary data.</text>
</comment>
<accession>A0A1E3VME1</accession>
<dbReference type="STRING" id="1774970.AUC70_08810"/>
<dbReference type="Proteomes" id="UP000094172">
    <property type="component" value="Unassembled WGS sequence"/>
</dbReference>
<protein>
    <submittedName>
        <fullName evidence="1">Uncharacterized protein</fullName>
    </submittedName>
</protein>
<evidence type="ECO:0000313" key="1">
    <source>
        <dbReference type="EMBL" id="ODR94698.1"/>
    </source>
</evidence>
<dbReference type="AlphaFoldDB" id="A0A1E3VME1"/>
<name>A0A1E3VME1_9HYPH</name>
<keyword evidence="2" id="KW-1185">Reference proteome</keyword>
<evidence type="ECO:0000313" key="2">
    <source>
        <dbReference type="Proteomes" id="UP000094172"/>
    </source>
</evidence>
<gene>
    <name evidence="1" type="ORF">AUC70_08810</name>
</gene>
<proteinExistence type="predicted"/>
<reference evidence="1 2" key="1">
    <citation type="journal article" date="2016" name="Environ. Microbiol.">
        <title>New Methyloceanibacter diversity from North Sea sediments includes methanotroph containing solely the soluble methane monooxygenase.</title>
        <authorList>
            <person name="Vekeman B."/>
            <person name="Kerckhof F.M."/>
            <person name="Cremers G."/>
            <person name="de Vos P."/>
            <person name="Vandamme P."/>
            <person name="Boon N."/>
            <person name="Op den Camp H.J."/>
            <person name="Heylen K."/>
        </authorList>
    </citation>
    <scope>NUCLEOTIDE SEQUENCE [LARGE SCALE GENOMIC DNA]</scope>
    <source>
        <strain evidence="1 2">R-67176</strain>
    </source>
</reference>
<dbReference type="EMBL" id="LPWE01000012">
    <property type="protein sequence ID" value="ODR94698.1"/>
    <property type="molecule type" value="Genomic_DNA"/>
</dbReference>